<evidence type="ECO:0000313" key="1">
    <source>
        <dbReference type="EMBL" id="BBE50418.1"/>
    </source>
</evidence>
<dbReference type="InterPro" id="IPR029058">
    <property type="entry name" value="AB_hydrolase_fold"/>
</dbReference>
<dbReference type="EMBL" id="AP018738">
    <property type="protein sequence ID" value="BBE50418.1"/>
    <property type="molecule type" value="Genomic_DNA"/>
</dbReference>
<gene>
    <name evidence="1" type="ORF">OYT1_ch0855</name>
</gene>
<dbReference type="SUPFAM" id="SSF53474">
    <property type="entry name" value="alpha/beta-Hydrolases"/>
    <property type="match status" value="1"/>
</dbReference>
<dbReference type="KEGG" id="fam:OYT1_ch0855"/>
<evidence type="ECO:0000313" key="2">
    <source>
        <dbReference type="Proteomes" id="UP000033070"/>
    </source>
</evidence>
<keyword evidence="2" id="KW-1185">Reference proteome</keyword>
<dbReference type="STRING" id="1188319.OYT1_01724"/>
<protein>
    <submittedName>
        <fullName evidence="1">Uncharacterized protein</fullName>
    </submittedName>
</protein>
<proteinExistence type="predicted"/>
<accession>A0A2Z6GAC8</accession>
<sequence length="364" mass="40532">MIDCGSSMPTNAPIKSAIEFKQAADKTVVDSRARFRQALCCVVEQRRGQYPDERNCEDILHDLGDELPLQAPWQLPAASQQPSNLTVILVSGVLWECVSGTVNPFGAGKGEEASAADYDYLKPHFPVVEVVKVAGRASSKYNGKIVADAIHESVLHYPNNDIVVVAYSKGAADTLEALRQMGEASAVPANLKALVTTTGAIYGSPLGDELDGIYKTLFAKLPWPSCRPVDDQPIESISRSARMHWMADHWNELPKGIRYYSLGVYDAPENQHWALSPLSKHLAKFDARNDSHMIYSDQILPESQLLGYIKADHWSFVLPFNRNKHPFWRPFFNDNNAFPREVLFESLLRYVEADMSEANAAELP</sequence>
<reference evidence="1 2" key="1">
    <citation type="submission" date="2018-06" db="EMBL/GenBank/DDBJ databases">
        <title>OYT1 Genome Sequencing.</title>
        <authorList>
            <person name="Kato S."/>
            <person name="Itoh T."/>
            <person name="Ohkuma M."/>
        </authorList>
    </citation>
    <scope>NUCLEOTIDE SEQUENCE [LARGE SCALE GENOMIC DNA]</scope>
    <source>
        <strain evidence="1 2">OYT1</strain>
    </source>
</reference>
<organism evidence="1 2">
    <name type="scientific">Ferriphaselus amnicola</name>
    <dbReference type="NCBI Taxonomy" id="1188319"/>
    <lineage>
        <taxon>Bacteria</taxon>
        <taxon>Pseudomonadati</taxon>
        <taxon>Pseudomonadota</taxon>
        <taxon>Betaproteobacteria</taxon>
        <taxon>Nitrosomonadales</taxon>
        <taxon>Gallionellaceae</taxon>
        <taxon>Ferriphaselus</taxon>
    </lineage>
</organism>
<dbReference type="Proteomes" id="UP000033070">
    <property type="component" value="Chromosome"/>
</dbReference>
<dbReference type="Gene3D" id="3.40.50.1820">
    <property type="entry name" value="alpha/beta hydrolase"/>
    <property type="match status" value="1"/>
</dbReference>
<name>A0A2Z6GAC8_9PROT</name>
<dbReference type="AlphaFoldDB" id="A0A2Z6GAC8"/>